<comment type="function">
    <text evidence="1">Transcriptional repressor of xylose-utilizing enzymes.</text>
</comment>
<evidence type="ECO:0000313" key="5">
    <source>
        <dbReference type="Proteomes" id="UP000010845"/>
    </source>
</evidence>
<organism evidence="4 5">
    <name type="scientific">Thermoanaerobacterium thermosaccharolyticum M0795</name>
    <dbReference type="NCBI Taxonomy" id="698948"/>
    <lineage>
        <taxon>Bacteria</taxon>
        <taxon>Bacillati</taxon>
        <taxon>Bacillota</taxon>
        <taxon>Clostridia</taxon>
        <taxon>Thermoanaerobacterales</taxon>
        <taxon>Thermoanaerobacteraceae</taxon>
        <taxon>Thermoanaerobacterium</taxon>
    </lineage>
</organism>
<dbReference type="CDD" id="cd24071">
    <property type="entry name" value="ASKHA_ATPase_ROK_Lmo0178-like"/>
    <property type="match status" value="1"/>
</dbReference>
<dbReference type="Gene3D" id="3.30.420.40">
    <property type="match status" value="2"/>
</dbReference>
<dbReference type="EMBL" id="CP003066">
    <property type="protein sequence ID" value="AGB19525.1"/>
    <property type="molecule type" value="Genomic_DNA"/>
</dbReference>
<keyword evidence="4" id="KW-0808">Transferase</keyword>
<dbReference type="PANTHER" id="PTHR18964">
    <property type="entry name" value="ROK (REPRESSOR, ORF, KINASE) FAMILY"/>
    <property type="match status" value="1"/>
</dbReference>
<keyword evidence="3" id="KW-0119">Carbohydrate metabolism</keyword>
<dbReference type="InterPro" id="IPR036388">
    <property type="entry name" value="WH-like_DNA-bd_sf"/>
</dbReference>
<dbReference type="InterPro" id="IPR000600">
    <property type="entry name" value="ROK"/>
</dbReference>
<dbReference type="SUPFAM" id="SSF46785">
    <property type="entry name" value="Winged helix' DNA-binding domain"/>
    <property type="match status" value="1"/>
</dbReference>
<dbReference type="SUPFAM" id="SSF53067">
    <property type="entry name" value="Actin-like ATPase domain"/>
    <property type="match status" value="1"/>
</dbReference>
<accession>L0IJ31</accession>
<proteinExistence type="inferred from homology"/>
<dbReference type="Pfam" id="PF00480">
    <property type="entry name" value="ROK"/>
    <property type="match status" value="1"/>
</dbReference>
<reference evidence="4 5" key="1">
    <citation type="submission" date="2012-03" db="EMBL/GenBank/DDBJ databases">
        <title>Complete sequence of chromosome of Thermoanaerobacterium thermosaccharolyticum M0795.</title>
        <authorList>
            <consortium name="US DOE Joint Genome Institute"/>
            <person name="Lucas S."/>
            <person name="Han J."/>
            <person name="Lapidus A."/>
            <person name="Cheng J.-F."/>
            <person name="Goodwin L."/>
            <person name="Pitluck S."/>
            <person name="Peters L."/>
            <person name="Teshima H."/>
            <person name="Detter J.C."/>
            <person name="Han C."/>
            <person name="Tapia R."/>
            <person name="Land M."/>
            <person name="Hauser L."/>
            <person name="Kyrpides N."/>
            <person name="Ivanova N."/>
            <person name="Pagani I."/>
            <person name="Feinberg L."/>
            <person name="Folden J."/>
            <person name="Hogsett D."/>
            <person name="Shaw J."/>
            <person name="Woyke T."/>
        </authorList>
    </citation>
    <scope>NUCLEOTIDE SEQUENCE [LARGE SCALE GENOMIC DNA]</scope>
    <source>
        <strain evidence="4 5">M0795</strain>
    </source>
</reference>
<gene>
    <name evidence="4" type="ORF">Thethe_01914</name>
</gene>
<dbReference type="KEGG" id="tto:Thethe_01914"/>
<dbReference type="AlphaFoldDB" id="L0IJ31"/>
<protein>
    <submittedName>
        <fullName evidence="4">Transcriptional regulator/sugar kinase</fullName>
    </submittedName>
</protein>
<keyword evidence="4" id="KW-0418">Kinase</keyword>
<dbReference type="GO" id="GO:0016301">
    <property type="term" value="F:kinase activity"/>
    <property type="evidence" value="ECO:0007669"/>
    <property type="project" value="UniProtKB-KW"/>
</dbReference>
<evidence type="ECO:0000256" key="2">
    <source>
        <dbReference type="ARBA" id="ARBA00006479"/>
    </source>
</evidence>
<dbReference type="PANTHER" id="PTHR18964:SF149">
    <property type="entry name" value="BIFUNCTIONAL UDP-N-ACETYLGLUCOSAMINE 2-EPIMERASE_N-ACETYLMANNOSAMINE KINASE"/>
    <property type="match status" value="1"/>
</dbReference>
<dbReference type="Gene3D" id="1.10.10.10">
    <property type="entry name" value="Winged helix-like DNA-binding domain superfamily/Winged helix DNA-binding domain"/>
    <property type="match status" value="1"/>
</dbReference>
<evidence type="ECO:0000256" key="1">
    <source>
        <dbReference type="ARBA" id="ARBA00002486"/>
    </source>
</evidence>
<evidence type="ECO:0000313" key="4">
    <source>
        <dbReference type="EMBL" id="AGB19525.1"/>
    </source>
</evidence>
<dbReference type="InterPro" id="IPR043129">
    <property type="entry name" value="ATPase_NBD"/>
</dbReference>
<name>L0IJ31_THETR</name>
<comment type="similarity">
    <text evidence="2">Belongs to the ROK (NagC/XylR) family.</text>
</comment>
<dbReference type="HOGENOM" id="CLU_036604_13_1_9"/>
<dbReference type="InterPro" id="IPR036390">
    <property type="entry name" value="WH_DNA-bd_sf"/>
</dbReference>
<sequence>MRLRIGNKDLIKDINRSLVINEIRLNGPISRTDISKNLNLGLSTVTNIVEELKTQKLIFEIGEADSTGGRKPILLEFNYNYGYTIGIKIEENNLIFALTNLNADIIKRKKVPFKRGSNSNDVLELIIKNIEDLIKAIPMDRSLLGIGIAISGLIDQKRGRLIYSGMLNWSDIDISGILKNRFNVPVYVDNDVNAYTLAELWYGQGRTLSNFIVVTYGSGIGSGIVINKRLYCGDFGGAGEIGHMVLVADGRKCECGQKGCLEAYASENFIIDYIKENIQFFKESKINIDEELSIEKVYEYAKNGDMLAINALKLSAKYLGYGLLSVINIFNPSTIILAGEGMVAKDIILPVVIDIVKNNFFKMHEKKVQIRVSNLSDDAWEIGASLLAISKLFEMPLYEEQEDAFAAF</sequence>
<evidence type="ECO:0000256" key="3">
    <source>
        <dbReference type="ARBA" id="ARBA00022629"/>
    </source>
</evidence>
<dbReference type="RefSeq" id="WP_015312028.1">
    <property type="nucleotide sequence ID" value="NC_019970.1"/>
</dbReference>
<dbReference type="GO" id="GO:0042732">
    <property type="term" value="P:D-xylose metabolic process"/>
    <property type="evidence" value="ECO:0007669"/>
    <property type="project" value="UniProtKB-KW"/>
</dbReference>
<dbReference type="PATRIC" id="fig|698948.3.peg.1912"/>
<dbReference type="Proteomes" id="UP000010845">
    <property type="component" value="Chromosome"/>
</dbReference>
<keyword evidence="3" id="KW-0859">Xylose metabolism</keyword>